<name>A0ABR9YH08_9PROT</name>
<dbReference type="EMBL" id="JABCQO010000026">
    <property type="protein sequence ID" value="MBF0877958.1"/>
    <property type="molecule type" value="Genomic_DNA"/>
</dbReference>
<accession>A0ABR9YH08</accession>
<reference evidence="1 2" key="2">
    <citation type="submission" date="2020-11" db="EMBL/GenBank/DDBJ databases">
        <title>Description of novel Gluconobacter species.</title>
        <authorList>
            <person name="Cleenwerck I."/>
            <person name="Cnockaert M."/>
            <person name="Borremans W."/>
            <person name="Wieme A.D."/>
            <person name="De Vuyst L."/>
            <person name="Vandamme P."/>
        </authorList>
    </citation>
    <scope>NUCLEOTIDE SEQUENCE [LARGE SCALE GENOMIC DNA]</scope>
    <source>
        <strain evidence="1 2">LMG 27748</strain>
    </source>
</reference>
<reference evidence="2" key="1">
    <citation type="submission" date="2020-04" db="EMBL/GenBank/DDBJ databases">
        <title>Description of novel Gluconacetobacter.</title>
        <authorList>
            <person name="Sombolestani A."/>
        </authorList>
    </citation>
    <scope>NUCLEOTIDE SEQUENCE [LARGE SCALE GENOMIC DNA]</scope>
    <source>
        <strain evidence="2">LMG 27748</strain>
    </source>
</reference>
<comment type="caution">
    <text evidence="1">The sequence shown here is derived from an EMBL/GenBank/DDBJ whole genome shotgun (WGS) entry which is preliminary data.</text>
</comment>
<evidence type="ECO:0000313" key="1">
    <source>
        <dbReference type="EMBL" id="MBF0877958.1"/>
    </source>
</evidence>
<gene>
    <name evidence="1" type="ORF">HKD21_14100</name>
</gene>
<evidence type="ECO:0000313" key="2">
    <source>
        <dbReference type="Proteomes" id="UP000630952"/>
    </source>
</evidence>
<organism evidence="1 2">
    <name type="scientific">Gluconobacter cerevisiae</name>
    <dbReference type="NCBI Taxonomy" id="1379734"/>
    <lineage>
        <taxon>Bacteria</taxon>
        <taxon>Pseudomonadati</taxon>
        <taxon>Pseudomonadota</taxon>
        <taxon>Alphaproteobacteria</taxon>
        <taxon>Acetobacterales</taxon>
        <taxon>Acetobacteraceae</taxon>
        <taxon>Gluconobacter</taxon>
    </lineage>
</organism>
<dbReference type="RefSeq" id="WP_194256234.1">
    <property type="nucleotide sequence ID" value="NZ_JABCQO010000026.1"/>
</dbReference>
<sequence length="254" mass="27836">MNAVTTTDQNSNVQVWRSSTDAASMCKEIVVKRTINLQGRRYVPVEGWQAIAIAHGCVASAENVRTLDDGVSAEGVIRRMSDGKEIARAEGFVGKDEPVWFGGKTNNGKLLPKRPDFAIRAMAQTRAVSRACRSAFAHVIVLMDVGLETTPYEEMAGVFDVTPQRQQSQEPLPVDHLAVIKAWVAHAQSTANILAVEEKWKKRVGKLNEQGAPIPPDVQEAAEDLIADRYGVLFEQERQQADANAEVTAEEMPA</sequence>
<proteinExistence type="predicted"/>
<keyword evidence="2" id="KW-1185">Reference proteome</keyword>
<dbReference type="Proteomes" id="UP000630952">
    <property type="component" value="Unassembled WGS sequence"/>
</dbReference>
<protein>
    <recommendedName>
        <fullName evidence="3">Phage recombination protein Bet</fullName>
    </recommendedName>
</protein>
<evidence type="ECO:0008006" key="3">
    <source>
        <dbReference type="Google" id="ProtNLM"/>
    </source>
</evidence>